<dbReference type="Gene3D" id="3.90.176.10">
    <property type="entry name" value="Toxin ADP-ribosyltransferase, Chain A, domain 1"/>
    <property type="match status" value="1"/>
</dbReference>
<dbReference type="Proteomes" id="UP000677228">
    <property type="component" value="Unassembled WGS sequence"/>
</dbReference>
<keyword evidence="5" id="KW-1185">Reference proteome</keyword>
<sequence length="235" mass="27501">MDMILRLDRNNFARDEMLEVCRAKFALNPAELEKIDTFEQTYISKDAARWYTKDCFLYRLLNESLQIGSIDLMVKLRYFIHDLHNQLAELQLDFFRSLPVHNPILTLYRGLTMTLPELNKFQQNETHLVSTNSFLSTTRDFAAALFFSGEGKVEDPQVSVVYEIFVDTSISHSVPFASVEYQSIFKDEDEVLFSMAAMFRIGRTKEIGERLWKIKLTLTPPNEEQWNILTQHLKK</sequence>
<evidence type="ECO:0000313" key="5">
    <source>
        <dbReference type="Proteomes" id="UP000663829"/>
    </source>
</evidence>
<proteinExistence type="predicted"/>
<dbReference type="EMBL" id="CAJOBC010090494">
    <property type="protein sequence ID" value="CAF4391555.1"/>
    <property type="molecule type" value="Genomic_DNA"/>
</dbReference>
<evidence type="ECO:0008006" key="6">
    <source>
        <dbReference type="Google" id="ProtNLM"/>
    </source>
</evidence>
<dbReference type="Proteomes" id="UP000681722">
    <property type="component" value="Unassembled WGS sequence"/>
</dbReference>
<evidence type="ECO:0000313" key="3">
    <source>
        <dbReference type="EMBL" id="CAF3634411.1"/>
    </source>
</evidence>
<gene>
    <name evidence="2" type="ORF">GPM918_LOCUS38119</name>
    <name evidence="1" type="ORF">OVA965_LOCUS7049</name>
    <name evidence="4" type="ORF">SRO942_LOCUS38916</name>
    <name evidence="3" type="ORF">TMI583_LOCUS7045</name>
</gene>
<accession>A0A815VM46</accession>
<evidence type="ECO:0000313" key="2">
    <source>
        <dbReference type="EMBL" id="CAF1532196.1"/>
    </source>
</evidence>
<dbReference type="EMBL" id="CAJNOQ010024905">
    <property type="protein sequence ID" value="CAF1532196.1"/>
    <property type="molecule type" value="Genomic_DNA"/>
</dbReference>
<dbReference type="AlphaFoldDB" id="A0A815VM46"/>
<dbReference type="OrthoDB" id="9985548at2759"/>
<dbReference type="EMBL" id="CAJOBA010002198">
    <property type="protein sequence ID" value="CAF3634411.1"/>
    <property type="molecule type" value="Genomic_DNA"/>
</dbReference>
<dbReference type="Proteomes" id="UP000682733">
    <property type="component" value="Unassembled WGS sequence"/>
</dbReference>
<evidence type="ECO:0000313" key="4">
    <source>
        <dbReference type="EMBL" id="CAF4391555.1"/>
    </source>
</evidence>
<dbReference type="Proteomes" id="UP000663829">
    <property type="component" value="Unassembled WGS sequence"/>
</dbReference>
<evidence type="ECO:0000313" key="1">
    <source>
        <dbReference type="EMBL" id="CAF0849162.1"/>
    </source>
</evidence>
<name>A0A815VM46_9BILA</name>
<reference evidence="2" key="1">
    <citation type="submission" date="2021-02" db="EMBL/GenBank/DDBJ databases">
        <authorList>
            <person name="Nowell W R."/>
        </authorList>
    </citation>
    <scope>NUCLEOTIDE SEQUENCE</scope>
</reference>
<protein>
    <recommendedName>
        <fullName evidence="6">NAD(+)--protein-arginine ADP-ribosyltransferase</fullName>
    </recommendedName>
</protein>
<comment type="caution">
    <text evidence="2">The sequence shown here is derived from an EMBL/GenBank/DDBJ whole genome shotgun (WGS) entry which is preliminary data.</text>
</comment>
<organism evidence="2 5">
    <name type="scientific">Didymodactylos carnosus</name>
    <dbReference type="NCBI Taxonomy" id="1234261"/>
    <lineage>
        <taxon>Eukaryota</taxon>
        <taxon>Metazoa</taxon>
        <taxon>Spiralia</taxon>
        <taxon>Gnathifera</taxon>
        <taxon>Rotifera</taxon>
        <taxon>Eurotatoria</taxon>
        <taxon>Bdelloidea</taxon>
        <taxon>Philodinida</taxon>
        <taxon>Philodinidae</taxon>
        <taxon>Didymodactylos</taxon>
    </lineage>
</organism>
<dbReference type="EMBL" id="CAJNOK010002198">
    <property type="protein sequence ID" value="CAF0849162.1"/>
    <property type="molecule type" value="Genomic_DNA"/>
</dbReference>
<dbReference type="SUPFAM" id="SSF56399">
    <property type="entry name" value="ADP-ribosylation"/>
    <property type="match status" value="1"/>
</dbReference>